<dbReference type="GO" id="GO:2000008">
    <property type="term" value="P:regulation of protein localization to cell surface"/>
    <property type="evidence" value="ECO:0007669"/>
    <property type="project" value="TreeGrafter"/>
</dbReference>
<evidence type="ECO:0000313" key="5">
    <source>
        <dbReference type="Proteomes" id="UP000652761"/>
    </source>
</evidence>
<dbReference type="GO" id="GO:0080155">
    <property type="term" value="P:regulation of double fertilization forming a zygote and endosperm"/>
    <property type="evidence" value="ECO:0007669"/>
    <property type="project" value="TreeGrafter"/>
</dbReference>
<evidence type="ECO:0000256" key="2">
    <source>
        <dbReference type="SAM" id="SignalP"/>
    </source>
</evidence>
<name>A0A843VY20_COLES</name>
<dbReference type="InterPro" id="IPR008502">
    <property type="entry name" value="Prolamin-like"/>
</dbReference>
<reference evidence="4" key="1">
    <citation type="submission" date="2017-07" db="EMBL/GenBank/DDBJ databases">
        <title>Taro Niue Genome Assembly and Annotation.</title>
        <authorList>
            <person name="Atibalentja N."/>
            <person name="Keating K."/>
            <person name="Fields C.J."/>
        </authorList>
    </citation>
    <scope>NUCLEOTIDE SEQUENCE</scope>
    <source>
        <strain evidence="4">Niue_2</strain>
        <tissue evidence="4">Leaf</tissue>
    </source>
</reference>
<evidence type="ECO:0000256" key="1">
    <source>
        <dbReference type="ARBA" id="ARBA00022729"/>
    </source>
</evidence>
<organism evidence="4 5">
    <name type="scientific">Colocasia esculenta</name>
    <name type="common">Wild taro</name>
    <name type="synonym">Arum esculentum</name>
    <dbReference type="NCBI Taxonomy" id="4460"/>
    <lineage>
        <taxon>Eukaryota</taxon>
        <taxon>Viridiplantae</taxon>
        <taxon>Streptophyta</taxon>
        <taxon>Embryophyta</taxon>
        <taxon>Tracheophyta</taxon>
        <taxon>Spermatophyta</taxon>
        <taxon>Magnoliopsida</taxon>
        <taxon>Liliopsida</taxon>
        <taxon>Araceae</taxon>
        <taxon>Aroideae</taxon>
        <taxon>Colocasieae</taxon>
        <taxon>Colocasia</taxon>
    </lineage>
</organism>
<protein>
    <recommendedName>
        <fullName evidence="3">Prolamin-like domain-containing protein</fullName>
    </recommendedName>
</protein>
<dbReference type="Proteomes" id="UP000652761">
    <property type="component" value="Unassembled WGS sequence"/>
</dbReference>
<comment type="caution">
    <text evidence="4">The sequence shown here is derived from an EMBL/GenBank/DDBJ whole genome shotgun (WGS) entry which is preliminary data.</text>
</comment>
<feature type="signal peptide" evidence="2">
    <location>
        <begin position="1"/>
        <end position="24"/>
    </location>
</feature>
<evidence type="ECO:0000313" key="4">
    <source>
        <dbReference type="EMBL" id="MQM03833.1"/>
    </source>
</evidence>
<dbReference type="PANTHER" id="PTHR31181:SF51">
    <property type="entry name" value="EGG CELL-SECRETED PROTEIN 1.4"/>
    <property type="match status" value="1"/>
</dbReference>
<sequence>MVLHHLAAVVCLHMALKVLHLAISTTIYTCICALPPVDSHHQRPVVEITDPHRSHSIEGGTGVVLMGNMRRPVGGELCCMVLVVVVACLAAASPVSAASDDAVGADNTVHLEDLPVEELFSPESPFYHPIFVGATPRQAKCWRSLLGVESCVTGMFASILRGQIRLSSGCCRTISGLGAYCFPRIFAFPVLGSVVRNLIKESCDELLPQSPPH</sequence>
<gene>
    <name evidence="4" type="ORF">Taro_036624</name>
</gene>
<dbReference type="AlphaFoldDB" id="A0A843VY20"/>
<accession>A0A843VY20</accession>
<dbReference type="PANTHER" id="PTHR31181">
    <property type="entry name" value="EGG CELL-SECRETED PROTEIN 1.4"/>
    <property type="match status" value="1"/>
</dbReference>
<evidence type="ECO:0000259" key="3">
    <source>
        <dbReference type="Pfam" id="PF05617"/>
    </source>
</evidence>
<dbReference type="GO" id="GO:0009567">
    <property type="term" value="P:double fertilization forming a zygote and endosperm"/>
    <property type="evidence" value="ECO:0007669"/>
    <property type="project" value="TreeGrafter"/>
</dbReference>
<dbReference type="GO" id="GO:0005576">
    <property type="term" value="C:extracellular region"/>
    <property type="evidence" value="ECO:0007669"/>
    <property type="project" value="TreeGrafter"/>
</dbReference>
<feature type="chain" id="PRO_5032703228" description="Prolamin-like domain-containing protein" evidence="2">
    <location>
        <begin position="25"/>
        <end position="213"/>
    </location>
</feature>
<dbReference type="Pfam" id="PF05617">
    <property type="entry name" value="Prolamin_like"/>
    <property type="match status" value="1"/>
</dbReference>
<proteinExistence type="predicted"/>
<keyword evidence="1 2" id="KW-0732">Signal</keyword>
<dbReference type="EMBL" id="NMUH01003103">
    <property type="protein sequence ID" value="MQM03833.1"/>
    <property type="molecule type" value="Genomic_DNA"/>
</dbReference>
<feature type="domain" description="Prolamin-like" evidence="3">
    <location>
        <begin position="140"/>
        <end position="204"/>
    </location>
</feature>
<keyword evidence="5" id="KW-1185">Reference proteome</keyword>
<dbReference type="GO" id="GO:0031982">
    <property type="term" value="C:vesicle"/>
    <property type="evidence" value="ECO:0007669"/>
    <property type="project" value="TreeGrafter"/>
</dbReference>